<keyword evidence="8" id="KW-0249">Electron transport</keyword>
<keyword evidence="3" id="KW-0813">Transport</keyword>
<evidence type="ECO:0000313" key="16">
    <source>
        <dbReference type="Proteomes" id="UP001196565"/>
    </source>
</evidence>
<keyword evidence="5" id="KW-0349">Heme</keyword>
<dbReference type="Proteomes" id="UP001196565">
    <property type="component" value="Unassembled WGS sequence"/>
</dbReference>
<comment type="cofactor">
    <cofactor evidence="1">
        <name>heme b</name>
        <dbReference type="ChEBI" id="CHEBI:60344"/>
    </cofactor>
</comment>
<name>A0ABS7A8Y1_9PROT</name>
<evidence type="ECO:0000256" key="11">
    <source>
        <dbReference type="ARBA" id="ARBA00023136"/>
    </source>
</evidence>
<evidence type="ECO:0000256" key="9">
    <source>
        <dbReference type="ARBA" id="ARBA00022989"/>
    </source>
</evidence>
<comment type="caution">
    <text evidence="15">The sequence shown here is derived from an EMBL/GenBank/DDBJ whole genome shotgun (WGS) entry which is preliminary data.</text>
</comment>
<keyword evidence="11 13" id="KW-0472">Membrane</keyword>
<dbReference type="Pfam" id="PF01292">
    <property type="entry name" value="Ni_hydr_CYTB"/>
    <property type="match status" value="1"/>
</dbReference>
<keyword evidence="6 13" id="KW-0812">Transmembrane</keyword>
<dbReference type="EMBL" id="JAHYBZ010000004">
    <property type="protein sequence ID" value="MBW6398776.1"/>
    <property type="molecule type" value="Genomic_DNA"/>
</dbReference>
<dbReference type="InterPro" id="IPR016174">
    <property type="entry name" value="Di-haem_cyt_TM"/>
</dbReference>
<organism evidence="15 16">
    <name type="scientific">Roseomonas alba</name>
    <dbReference type="NCBI Taxonomy" id="2846776"/>
    <lineage>
        <taxon>Bacteria</taxon>
        <taxon>Pseudomonadati</taxon>
        <taxon>Pseudomonadota</taxon>
        <taxon>Alphaproteobacteria</taxon>
        <taxon>Acetobacterales</taxon>
        <taxon>Roseomonadaceae</taxon>
        <taxon>Roseomonas</taxon>
    </lineage>
</organism>
<keyword evidence="4" id="KW-1003">Cell membrane</keyword>
<comment type="subcellular location">
    <subcellularLocation>
        <location evidence="2">Cell membrane</location>
        <topology evidence="2">Multi-pass membrane protein</topology>
    </subcellularLocation>
</comment>
<feature type="transmembrane region" description="Helical" evidence="13">
    <location>
        <begin position="46"/>
        <end position="70"/>
    </location>
</feature>
<evidence type="ECO:0000256" key="2">
    <source>
        <dbReference type="ARBA" id="ARBA00004651"/>
    </source>
</evidence>
<evidence type="ECO:0000256" key="1">
    <source>
        <dbReference type="ARBA" id="ARBA00001970"/>
    </source>
</evidence>
<accession>A0ABS7A8Y1</accession>
<dbReference type="Gene3D" id="1.20.950.20">
    <property type="entry name" value="Transmembrane di-heme cytochromes, Chain C"/>
    <property type="match status" value="1"/>
</dbReference>
<dbReference type="InterPro" id="IPR011577">
    <property type="entry name" value="Cyt_b561_bac/Ni-Hgenase"/>
</dbReference>
<evidence type="ECO:0000256" key="13">
    <source>
        <dbReference type="SAM" id="Phobius"/>
    </source>
</evidence>
<keyword evidence="7" id="KW-0479">Metal-binding</keyword>
<evidence type="ECO:0000313" key="15">
    <source>
        <dbReference type="EMBL" id="MBW6398776.1"/>
    </source>
</evidence>
<dbReference type="InterPro" id="IPR052168">
    <property type="entry name" value="Cytochrome_b561_oxidase"/>
</dbReference>
<feature type="transmembrane region" description="Helical" evidence="13">
    <location>
        <begin position="91"/>
        <end position="113"/>
    </location>
</feature>
<evidence type="ECO:0000256" key="4">
    <source>
        <dbReference type="ARBA" id="ARBA00022475"/>
    </source>
</evidence>
<evidence type="ECO:0000256" key="5">
    <source>
        <dbReference type="ARBA" id="ARBA00022617"/>
    </source>
</evidence>
<protein>
    <submittedName>
        <fullName evidence="15">Cytochrome b</fullName>
    </submittedName>
</protein>
<evidence type="ECO:0000256" key="6">
    <source>
        <dbReference type="ARBA" id="ARBA00022692"/>
    </source>
</evidence>
<feature type="domain" description="Cytochrome b561 bacterial/Ni-hydrogenase" evidence="14">
    <location>
        <begin position="11"/>
        <end position="179"/>
    </location>
</feature>
<dbReference type="PANTHER" id="PTHR30529">
    <property type="entry name" value="CYTOCHROME B561"/>
    <property type="match status" value="1"/>
</dbReference>
<evidence type="ECO:0000256" key="12">
    <source>
        <dbReference type="ARBA" id="ARBA00037975"/>
    </source>
</evidence>
<comment type="similarity">
    <text evidence="12">Belongs to the cytochrome b561 family.</text>
</comment>
<evidence type="ECO:0000256" key="8">
    <source>
        <dbReference type="ARBA" id="ARBA00022982"/>
    </source>
</evidence>
<keyword evidence="10" id="KW-0408">Iron</keyword>
<reference evidence="15 16" key="1">
    <citation type="submission" date="2021-07" db="EMBL/GenBank/DDBJ databases">
        <authorList>
            <person name="So Y."/>
        </authorList>
    </citation>
    <scope>NUCLEOTIDE SEQUENCE [LARGE SCALE GENOMIC DNA]</scope>
    <source>
        <strain evidence="15 16">HJA6</strain>
    </source>
</reference>
<dbReference type="SUPFAM" id="SSF81342">
    <property type="entry name" value="Transmembrane di-heme cytochromes"/>
    <property type="match status" value="1"/>
</dbReference>
<evidence type="ECO:0000256" key="10">
    <source>
        <dbReference type="ARBA" id="ARBA00023004"/>
    </source>
</evidence>
<keyword evidence="9 13" id="KW-1133">Transmembrane helix</keyword>
<feature type="transmembrane region" description="Helical" evidence="13">
    <location>
        <begin position="148"/>
        <end position="169"/>
    </location>
</feature>
<evidence type="ECO:0000256" key="3">
    <source>
        <dbReference type="ARBA" id="ARBA00022448"/>
    </source>
</evidence>
<proteinExistence type="inferred from homology"/>
<sequence length="191" mass="21244">MTLHWRDTPERYGLVSRLLHWGMALILLWQFTGMILRLILGRTPLMAFWVGSHQSVGTVLLGLIVIRLAWAFANRRRRPAHDRTPVGRAAAIGQGLLYLLMLVIPAIGLLRALGSGRGFAFFGHQVVERTGQRIDWMVAPAQLLHSKLAWLLLALILGHVAMALVHQFAWRDGVLLRMAGQAPRRAAGDAA</sequence>
<feature type="transmembrane region" description="Helical" evidence="13">
    <location>
        <begin position="21"/>
        <end position="40"/>
    </location>
</feature>
<evidence type="ECO:0000259" key="14">
    <source>
        <dbReference type="Pfam" id="PF01292"/>
    </source>
</evidence>
<dbReference type="PANTHER" id="PTHR30529:SF1">
    <property type="entry name" value="CYTOCHROME B561 HOMOLOG 2"/>
    <property type="match status" value="1"/>
</dbReference>
<gene>
    <name evidence="15" type="ORF">KPL78_13005</name>
</gene>
<evidence type="ECO:0000256" key="7">
    <source>
        <dbReference type="ARBA" id="ARBA00022723"/>
    </source>
</evidence>
<keyword evidence="16" id="KW-1185">Reference proteome</keyword>